<name>A0A518BK43_9BACT</name>
<proteinExistence type="predicted"/>
<accession>A0A518BK43</accession>
<organism evidence="1 2">
    <name type="scientific">Engelhardtia mirabilis</name>
    <dbReference type="NCBI Taxonomy" id="2528011"/>
    <lineage>
        <taxon>Bacteria</taxon>
        <taxon>Pseudomonadati</taxon>
        <taxon>Planctomycetota</taxon>
        <taxon>Planctomycetia</taxon>
        <taxon>Planctomycetia incertae sedis</taxon>
        <taxon>Engelhardtia</taxon>
    </lineage>
</organism>
<dbReference type="Proteomes" id="UP000316921">
    <property type="component" value="Chromosome"/>
</dbReference>
<evidence type="ECO:0008006" key="3">
    <source>
        <dbReference type="Google" id="ProtNLM"/>
    </source>
</evidence>
<evidence type="ECO:0000313" key="2">
    <source>
        <dbReference type="Proteomes" id="UP000316921"/>
    </source>
</evidence>
<dbReference type="CDD" id="cd09117">
    <property type="entry name" value="PLDc_Bfil_DEXD_like"/>
    <property type="match status" value="1"/>
</dbReference>
<sequence length="389" mass="42161">MAEYLDSSGGAPEQALGHWLAAALVPGVRALRLQTGFFSIGSLRDHLETLRDVEVVRLVLGSNAPEQPTVEDIRALLPLLTDPASRSLTIVSCAGPALFHPKTIHLVAPDGTARGYAGSANMTEAGLGLNIEAGVVLGPESADALAAMAAAIDSWAARNDEGVFHVRNGDDLDALLDQGVLQTAAHRRASRTASRAAGEARRRVPGLRRDRLWRPATRIAADGTGEEAAEAVAEGTPGPTRGRVEHLRWCKRLKRSDAQQVPAGTNPTGKLRLAQARFPIDQQRYFREEFFGDATWAEVERRGTLYEECSVPFSVSIHGVDLGEQVLRVDHASHRVADQNNVPTVLGWGPVLGRHLREHSEVDNWVVIERHEDGTYSLAITDQRPGWAP</sequence>
<dbReference type="Gene3D" id="3.30.870.10">
    <property type="entry name" value="Endonuclease Chain A"/>
    <property type="match status" value="1"/>
</dbReference>
<protein>
    <recommendedName>
        <fullName evidence="3">Phospholipase D-like domain-containing protein</fullName>
    </recommendedName>
</protein>
<evidence type="ECO:0000313" key="1">
    <source>
        <dbReference type="EMBL" id="QDU67313.1"/>
    </source>
</evidence>
<dbReference type="KEGG" id="pbap:Pla133_23940"/>
<dbReference type="AlphaFoldDB" id="A0A518BK43"/>
<dbReference type="EMBL" id="CP036287">
    <property type="protein sequence ID" value="QDU67313.1"/>
    <property type="molecule type" value="Genomic_DNA"/>
</dbReference>
<reference evidence="1 2" key="1">
    <citation type="submission" date="2019-02" db="EMBL/GenBank/DDBJ databases">
        <title>Deep-cultivation of Planctomycetes and their phenomic and genomic characterization uncovers novel biology.</title>
        <authorList>
            <person name="Wiegand S."/>
            <person name="Jogler M."/>
            <person name="Boedeker C."/>
            <person name="Pinto D."/>
            <person name="Vollmers J."/>
            <person name="Rivas-Marin E."/>
            <person name="Kohn T."/>
            <person name="Peeters S.H."/>
            <person name="Heuer A."/>
            <person name="Rast P."/>
            <person name="Oberbeckmann S."/>
            <person name="Bunk B."/>
            <person name="Jeske O."/>
            <person name="Meyerdierks A."/>
            <person name="Storesund J.E."/>
            <person name="Kallscheuer N."/>
            <person name="Luecker S."/>
            <person name="Lage O.M."/>
            <person name="Pohl T."/>
            <person name="Merkel B.J."/>
            <person name="Hornburger P."/>
            <person name="Mueller R.-W."/>
            <person name="Bruemmer F."/>
            <person name="Labrenz M."/>
            <person name="Spormann A.M."/>
            <person name="Op den Camp H."/>
            <person name="Overmann J."/>
            <person name="Amann R."/>
            <person name="Jetten M.S.M."/>
            <person name="Mascher T."/>
            <person name="Medema M.H."/>
            <person name="Devos D.P."/>
            <person name="Kaster A.-K."/>
            <person name="Ovreas L."/>
            <person name="Rohde M."/>
            <person name="Galperin M.Y."/>
            <person name="Jogler C."/>
        </authorList>
    </citation>
    <scope>NUCLEOTIDE SEQUENCE [LARGE SCALE GENOMIC DNA]</scope>
    <source>
        <strain evidence="1 2">Pla133</strain>
    </source>
</reference>
<keyword evidence="2" id="KW-1185">Reference proteome</keyword>
<dbReference type="RefSeq" id="WP_145065359.1">
    <property type="nucleotide sequence ID" value="NZ_CP036287.1"/>
</dbReference>
<gene>
    <name evidence="1" type="ORF">Pla133_23940</name>
</gene>